<accession>A0AAP0PRF1</accession>
<name>A0AAP0PRF1_9MAGN</name>
<sequence length="59" mass="6659">MPPPTSPTLHYPSCPHDVLKRHYISLSFSFHLPLDFQKLPPTVVTAISVLESTAHKSQY</sequence>
<protein>
    <submittedName>
        <fullName evidence="1">Uncharacterized protein</fullName>
    </submittedName>
</protein>
<evidence type="ECO:0000313" key="1">
    <source>
        <dbReference type="EMBL" id="KAK9153908.1"/>
    </source>
</evidence>
<reference evidence="1 2" key="1">
    <citation type="submission" date="2024-01" db="EMBL/GenBank/DDBJ databases">
        <title>Genome assemblies of Stephania.</title>
        <authorList>
            <person name="Yang L."/>
        </authorList>
    </citation>
    <scope>NUCLEOTIDE SEQUENCE [LARGE SCALE GENOMIC DNA]</scope>
    <source>
        <strain evidence="1">QJT</strain>
        <tissue evidence="1">Leaf</tissue>
    </source>
</reference>
<evidence type="ECO:0000313" key="2">
    <source>
        <dbReference type="Proteomes" id="UP001417504"/>
    </source>
</evidence>
<comment type="caution">
    <text evidence="1">The sequence shown here is derived from an EMBL/GenBank/DDBJ whole genome shotgun (WGS) entry which is preliminary data.</text>
</comment>
<proteinExistence type="predicted"/>
<gene>
    <name evidence="1" type="ORF">Sjap_001388</name>
</gene>
<dbReference type="Proteomes" id="UP001417504">
    <property type="component" value="Unassembled WGS sequence"/>
</dbReference>
<dbReference type="EMBL" id="JBBNAE010000001">
    <property type="protein sequence ID" value="KAK9153908.1"/>
    <property type="molecule type" value="Genomic_DNA"/>
</dbReference>
<keyword evidence="2" id="KW-1185">Reference proteome</keyword>
<organism evidence="1 2">
    <name type="scientific">Stephania japonica</name>
    <dbReference type="NCBI Taxonomy" id="461633"/>
    <lineage>
        <taxon>Eukaryota</taxon>
        <taxon>Viridiplantae</taxon>
        <taxon>Streptophyta</taxon>
        <taxon>Embryophyta</taxon>
        <taxon>Tracheophyta</taxon>
        <taxon>Spermatophyta</taxon>
        <taxon>Magnoliopsida</taxon>
        <taxon>Ranunculales</taxon>
        <taxon>Menispermaceae</taxon>
        <taxon>Menispermoideae</taxon>
        <taxon>Cissampelideae</taxon>
        <taxon>Stephania</taxon>
    </lineage>
</organism>
<dbReference type="AlphaFoldDB" id="A0AAP0PRF1"/>